<feature type="compositionally biased region" description="Polar residues" evidence="4">
    <location>
        <begin position="189"/>
        <end position="200"/>
    </location>
</feature>
<comment type="similarity">
    <text evidence="1">Belongs to the glycosyltransferase 25 family.</text>
</comment>
<accession>A0AB34KZ30</accession>
<evidence type="ECO:0008006" key="8">
    <source>
        <dbReference type="Google" id="ProtNLM"/>
    </source>
</evidence>
<keyword evidence="5" id="KW-1133">Transmembrane helix</keyword>
<keyword evidence="5" id="KW-0472">Membrane</keyword>
<dbReference type="EMBL" id="JAAQHG020000006">
    <property type="protein sequence ID" value="KAL1588815.1"/>
    <property type="molecule type" value="Genomic_DNA"/>
</dbReference>
<dbReference type="InterPro" id="IPR002654">
    <property type="entry name" value="Glyco_trans_25"/>
</dbReference>
<gene>
    <name evidence="6" type="ORF">WHR41_02726</name>
</gene>
<dbReference type="PANTHER" id="PTHR10730:SF53">
    <property type="entry name" value="GLYCOSYLTRANSFERASE 25 FAMILY MEMBER"/>
    <property type="match status" value="1"/>
</dbReference>
<comment type="caution">
    <text evidence="6">The sequence shown here is derived from an EMBL/GenBank/DDBJ whole genome shotgun (WGS) entry which is preliminary data.</text>
</comment>
<keyword evidence="7" id="KW-1185">Reference proteome</keyword>
<dbReference type="InterPro" id="IPR050757">
    <property type="entry name" value="Collagen_mod_GT25"/>
</dbReference>
<dbReference type="GO" id="GO:0016740">
    <property type="term" value="F:transferase activity"/>
    <property type="evidence" value="ECO:0007669"/>
    <property type="project" value="UniProtKB-KW"/>
</dbReference>
<sequence>MKHFSASTPMFFNPRLHPRAWLLACGCLILTYIVATLTGGFTLSPAKRLTSQKDLLNDVFNATLGFQKILVIGLPSRTDRRDSMSLAAAFSGLQVEYVDGVTQVDNKTLPPGGVERGIDGGSLFAWRAHMNALRLIVEQNLTSALVLEDDIDWDIRIKAQMKEFARAARLLVQPLPHTREQYLDPTYPSPSADQGYQSFDVNEHATSDPTDSPYGDISRWDLLWLGHCGCRFPLASDLNVPLGRAVIANDDTVPEHQHLDMEYGNDELLRQYPPHTRVVSRARVNTCSLAYAISQPGARRFLYELGVHKMSDPNDIMFRYVCDGVDDRQLATCLTFQPQLFQHHRPVGAKAGFSDIADHGDGFNDRAFTRNVRWSVRLNFANLVSGSANYTDSFPDGGRKVHFPDG</sequence>
<evidence type="ECO:0000313" key="7">
    <source>
        <dbReference type="Proteomes" id="UP000803884"/>
    </source>
</evidence>
<evidence type="ECO:0000256" key="2">
    <source>
        <dbReference type="ARBA" id="ARBA00022676"/>
    </source>
</evidence>
<evidence type="ECO:0000256" key="5">
    <source>
        <dbReference type="SAM" id="Phobius"/>
    </source>
</evidence>
<evidence type="ECO:0000256" key="1">
    <source>
        <dbReference type="ARBA" id="ARBA00006721"/>
    </source>
</evidence>
<keyword evidence="5" id="KW-0812">Transmembrane</keyword>
<evidence type="ECO:0000313" key="6">
    <source>
        <dbReference type="EMBL" id="KAL1588815.1"/>
    </source>
</evidence>
<reference evidence="6 7" key="1">
    <citation type="journal article" date="2020" name="Microbiol. Resour. Announc.">
        <title>Draft Genome Sequence of a Cladosporium Species Isolated from the Mesophotic Ascidian Didemnum maculosum.</title>
        <authorList>
            <person name="Gioti A."/>
            <person name="Siaperas R."/>
            <person name="Nikolaivits E."/>
            <person name="Le Goff G."/>
            <person name="Ouazzani J."/>
            <person name="Kotoulas G."/>
            <person name="Topakas E."/>
        </authorList>
    </citation>
    <scope>NUCLEOTIDE SEQUENCE [LARGE SCALE GENOMIC DNA]</scope>
    <source>
        <strain evidence="6 7">TM138-S3</strain>
    </source>
</reference>
<feature type="transmembrane region" description="Helical" evidence="5">
    <location>
        <begin position="20"/>
        <end position="43"/>
    </location>
</feature>
<keyword evidence="3" id="KW-0808">Transferase</keyword>
<dbReference type="Proteomes" id="UP000803884">
    <property type="component" value="Unassembled WGS sequence"/>
</dbReference>
<dbReference type="GeneID" id="96004170"/>
<dbReference type="AlphaFoldDB" id="A0AB34KZ30"/>
<dbReference type="PANTHER" id="PTHR10730">
    <property type="entry name" value="PROCOLLAGEN-LYSINE,2-OXOGLUTARATE 5-DIOXYGENASE/GLYCOSYLTRANSFERASE 25 FAMILY MEMBER"/>
    <property type="match status" value="1"/>
</dbReference>
<keyword evidence="2" id="KW-0328">Glycosyltransferase</keyword>
<evidence type="ECO:0000256" key="4">
    <source>
        <dbReference type="SAM" id="MobiDB-lite"/>
    </source>
</evidence>
<dbReference type="RefSeq" id="XP_069231920.1">
    <property type="nucleotide sequence ID" value="XM_069371332.1"/>
</dbReference>
<evidence type="ECO:0000256" key="3">
    <source>
        <dbReference type="ARBA" id="ARBA00022679"/>
    </source>
</evidence>
<organism evidence="6 7">
    <name type="scientific">Cladosporium halotolerans</name>
    <dbReference type="NCBI Taxonomy" id="1052096"/>
    <lineage>
        <taxon>Eukaryota</taxon>
        <taxon>Fungi</taxon>
        <taxon>Dikarya</taxon>
        <taxon>Ascomycota</taxon>
        <taxon>Pezizomycotina</taxon>
        <taxon>Dothideomycetes</taxon>
        <taxon>Dothideomycetidae</taxon>
        <taxon>Cladosporiales</taxon>
        <taxon>Cladosporiaceae</taxon>
        <taxon>Cladosporium</taxon>
    </lineage>
</organism>
<name>A0AB34KZ30_9PEZI</name>
<proteinExistence type="inferred from homology"/>
<feature type="region of interest" description="Disordered" evidence="4">
    <location>
        <begin position="186"/>
        <end position="212"/>
    </location>
</feature>
<dbReference type="CDD" id="cd06532">
    <property type="entry name" value="Glyco_transf_25"/>
    <property type="match status" value="1"/>
</dbReference>
<protein>
    <recommendedName>
        <fullName evidence="8">Glycosyltransferase family 25 protein</fullName>
    </recommendedName>
</protein>